<organism evidence="6 7">
    <name type="scientific">Labrys miyagiensis</name>
    <dbReference type="NCBI Taxonomy" id="346912"/>
    <lineage>
        <taxon>Bacteria</taxon>
        <taxon>Pseudomonadati</taxon>
        <taxon>Pseudomonadota</taxon>
        <taxon>Alphaproteobacteria</taxon>
        <taxon>Hyphomicrobiales</taxon>
        <taxon>Xanthobacteraceae</taxon>
        <taxon>Labrys</taxon>
    </lineage>
</organism>
<dbReference type="Pfam" id="PF03466">
    <property type="entry name" value="LysR_substrate"/>
    <property type="match status" value="1"/>
</dbReference>
<dbReference type="InterPro" id="IPR036388">
    <property type="entry name" value="WH-like_DNA-bd_sf"/>
</dbReference>
<dbReference type="InterPro" id="IPR000847">
    <property type="entry name" value="LysR_HTH_N"/>
</dbReference>
<sequence length="298" mass="32917">MDLVIEVARQGNFAAVARSRGVDPSWVSRTIASIEDDLGFRLFQRTTRRLALTEAGDIFLRRIEAIVEEFEQARDEALAVSAGPTGILRMTTSVGFGQKVIVPLVPRFRSLYPKVDLDLILSDSNLNLVNDRIDLAIRLAANMSGDGIVSKLMDTTYHVCASPDYLSRHGQVQTPSELKERDCLLFRLPGFRSHWVFSSAASEEIEVPVHGGIVVSSALAQHALTVAGMGPALLADWLADDDIQRGRLVNLFPNHTVTATTVETAAWLLYPSKSFLPQKVRVMIDFLRSEMTGRRGNL</sequence>
<dbReference type="Gene3D" id="1.10.10.10">
    <property type="entry name" value="Winged helix-like DNA-binding domain superfamily/Winged helix DNA-binding domain"/>
    <property type="match status" value="1"/>
</dbReference>
<feature type="domain" description="HTH lysR-type" evidence="5">
    <location>
        <begin position="1"/>
        <end position="53"/>
    </location>
</feature>
<dbReference type="PROSITE" id="PS50931">
    <property type="entry name" value="HTH_LYSR"/>
    <property type="match status" value="1"/>
</dbReference>
<dbReference type="PANTHER" id="PTHR30537:SF5">
    <property type="entry name" value="HTH-TYPE TRANSCRIPTIONAL ACTIVATOR TTDR-RELATED"/>
    <property type="match status" value="1"/>
</dbReference>
<evidence type="ECO:0000256" key="1">
    <source>
        <dbReference type="ARBA" id="ARBA00009437"/>
    </source>
</evidence>
<keyword evidence="3" id="KW-0238">DNA-binding</keyword>
<evidence type="ECO:0000256" key="2">
    <source>
        <dbReference type="ARBA" id="ARBA00023015"/>
    </source>
</evidence>
<dbReference type="InterPro" id="IPR058163">
    <property type="entry name" value="LysR-type_TF_proteobact-type"/>
</dbReference>
<evidence type="ECO:0000313" key="6">
    <source>
        <dbReference type="EMBL" id="GLS18246.1"/>
    </source>
</evidence>
<dbReference type="InterPro" id="IPR005119">
    <property type="entry name" value="LysR_subst-bd"/>
</dbReference>
<dbReference type="SUPFAM" id="SSF46785">
    <property type="entry name" value="Winged helix' DNA-binding domain"/>
    <property type="match status" value="1"/>
</dbReference>
<reference evidence="7" key="1">
    <citation type="journal article" date="2019" name="Int. J. Syst. Evol. Microbiol.">
        <title>The Global Catalogue of Microorganisms (GCM) 10K type strain sequencing project: providing services to taxonomists for standard genome sequencing and annotation.</title>
        <authorList>
            <consortium name="The Broad Institute Genomics Platform"/>
            <consortium name="The Broad Institute Genome Sequencing Center for Infectious Disease"/>
            <person name="Wu L."/>
            <person name="Ma J."/>
        </authorList>
    </citation>
    <scope>NUCLEOTIDE SEQUENCE [LARGE SCALE GENOMIC DNA]</scope>
    <source>
        <strain evidence="7">NBRC 101365</strain>
    </source>
</reference>
<name>A0ABQ6CJ40_9HYPH</name>
<dbReference type="SUPFAM" id="SSF53850">
    <property type="entry name" value="Periplasmic binding protein-like II"/>
    <property type="match status" value="1"/>
</dbReference>
<dbReference type="InterPro" id="IPR036390">
    <property type="entry name" value="WH_DNA-bd_sf"/>
</dbReference>
<dbReference type="RefSeq" id="WP_284311066.1">
    <property type="nucleotide sequence ID" value="NZ_BSPC01000010.1"/>
</dbReference>
<dbReference type="Gene3D" id="3.40.190.290">
    <property type="match status" value="1"/>
</dbReference>
<keyword evidence="7" id="KW-1185">Reference proteome</keyword>
<dbReference type="PANTHER" id="PTHR30537">
    <property type="entry name" value="HTH-TYPE TRANSCRIPTIONAL REGULATOR"/>
    <property type="match status" value="1"/>
</dbReference>
<comment type="caution">
    <text evidence="6">The sequence shown here is derived from an EMBL/GenBank/DDBJ whole genome shotgun (WGS) entry which is preliminary data.</text>
</comment>
<dbReference type="CDD" id="cd08422">
    <property type="entry name" value="PBP2_CrgA_like"/>
    <property type="match status" value="1"/>
</dbReference>
<proteinExistence type="inferred from homology"/>
<evidence type="ECO:0000259" key="5">
    <source>
        <dbReference type="PROSITE" id="PS50931"/>
    </source>
</evidence>
<protein>
    <submittedName>
        <fullName evidence="6">LysR family transcriptional regulator</fullName>
    </submittedName>
</protein>
<dbReference type="Pfam" id="PF00126">
    <property type="entry name" value="HTH_1"/>
    <property type="match status" value="1"/>
</dbReference>
<evidence type="ECO:0000313" key="7">
    <source>
        <dbReference type="Proteomes" id="UP001156882"/>
    </source>
</evidence>
<keyword evidence="4" id="KW-0804">Transcription</keyword>
<dbReference type="EMBL" id="BSPC01000010">
    <property type="protein sequence ID" value="GLS18246.1"/>
    <property type="molecule type" value="Genomic_DNA"/>
</dbReference>
<keyword evidence="2" id="KW-0805">Transcription regulation</keyword>
<dbReference type="Proteomes" id="UP001156882">
    <property type="component" value="Unassembled WGS sequence"/>
</dbReference>
<evidence type="ECO:0000256" key="3">
    <source>
        <dbReference type="ARBA" id="ARBA00023125"/>
    </source>
</evidence>
<comment type="similarity">
    <text evidence="1">Belongs to the LysR transcriptional regulatory family.</text>
</comment>
<accession>A0ABQ6CJ40</accession>
<gene>
    <name evidence="6" type="ORF">GCM10007874_12620</name>
</gene>
<evidence type="ECO:0000256" key="4">
    <source>
        <dbReference type="ARBA" id="ARBA00023163"/>
    </source>
</evidence>